<dbReference type="EC" id="5.1.1.7" evidence="3 4"/>
<feature type="binding site" evidence="3">
    <location>
        <position position="63"/>
    </location>
    <ligand>
        <name>substrate</name>
    </ligand>
</feature>
<feature type="binding site" evidence="3">
    <location>
        <begin position="211"/>
        <end position="212"/>
    </location>
    <ligand>
        <name>substrate</name>
    </ligand>
</feature>
<comment type="function">
    <text evidence="3">Catalyzes the stereoinversion of LL-2,6-diaminopimelate (L,L-DAP) to meso-diaminopimelate (meso-DAP), a precursor of L-lysine and an essential component of the bacterial peptidoglycan.</text>
</comment>
<name>A0ABU1AP82_9BACT</name>
<evidence type="ECO:0000313" key="6">
    <source>
        <dbReference type="Proteomes" id="UP001243717"/>
    </source>
</evidence>
<dbReference type="InterPro" id="IPR001653">
    <property type="entry name" value="DAP_epimerase_DapF"/>
</dbReference>
<feature type="binding site" evidence="3">
    <location>
        <position position="11"/>
    </location>
    <ligand>
        <name>substrate</name>
    </ligand>
</feature>
<evidence type="ECO:0000256" key="2">
    <source>
        <dbReference type="ARBA" id="ARBA00023235"/>
    </source>
</evidence>
<dbReference type="PANTHER" id="PTHR31689">
    <property type="entry name" value="DIAMINOPIMELATE EPIMERASE, CHLOROPLASTIC"/>
    <property type="match status" value="1"/>
</dbReference>
<dbReference type="PANTHER" id="PTHR31689:SF0">
    <property type="entry name" value="DIAMINOPIMELATE EPIMERASE"/>
    <property type="match status" value="1"/>
</dbReference>
<comment type="catalytic activity">
    <reaction evidence="3">
        <text>(2S,6S)-2,6-diaminopimelate = meso-2,6-diaminopimelate</text>
        <dbReference type="Rhea" id="RHEA:15393"/>
        <dbReference type="ChEBI" id="CHEBI:57609"/>
        <dbReference type="ChEBI" id="CHEBI:57791"/>
        <dbReference type="EC" id="5.1.1.7"/>
    </reaction>
</comment>
<evidence type="ECO:0000256" key="1">
    <source>
        <dbReference type="ARBA" id="ARBA00010219"/>
    </source>
</evidence>
<dbReference type="Gene3D" id="3.10.310.10">
    <property type="entry name" value="Diaminopimelate Epimerase, Chain A, domain 1"/>
    <property type="match status" value="2"/>
</dbReference>
<dbReference type="HAMAP" id="MF_00197">
    <property type="entry name" value="DAP_epimerase"/>
    <property type="match status" value="1"/>
</dbReference>
<feature type="site" description="Could be important to modulate the pK values of the two catalytic cysteine residues" evidence="3">
    <location>
        <position position="211"/>
    </location>
</feature>
<accession>A0ABU1AP82</accession>
<organism evidence="5 6">
    <name type="scientific">Thalassobacterium sedimentorum</name>
    <dbReference type="NCBI Taxonomy" id="3041258"/>
    <lineage>
        <taxon>Bacteria</taxon>
        <taxon>Pseudomonadati</taxon>
        <taxon>Verrucomicrobiota</taxon>
        <taxon>Opitutia</taxon>
        <taxon>Puniceicoccales</taxon>
        <taxon>Coraliomargaritaceae</taxon>
        <taxon>Thalassobacterium</taxon>
    </lineage>
</organism>
<dbReference type="SUPFAM" id="SSF54506">
    <property type="entry name" value="Diaminopimelate epimerase-like"/>
    <property type="match status" value="2"/>
</dbReference>
<feature type="binding site" evidence="3">
    <location>
        <position position="193"/>
    </location>
    <ligand>
        <name>substrate</name>
    </ligand>
</feature>
<keyword evidence="3" id="KW-0457">Lysine biosynthesis</keyword>
<protein>
    <recommendedName>
        <fullName evidence="3 4">Diaminopimelate epimerase</fullName>
        <shortName evidence="3">DAP epimerase</shortName>
        <ecNumber evidence="3 4">5.1.1.7</ecNumber>
    </recommendedName>
    <alternativeName>
        <fullName evidence="3">PLP-independent amino acid racemase</fullName>
    </alternativeName>
</protein>
<dbReference type="NCBIfam" id="TIGR00652">
    <property type="entry name" value="DapF"/>
    <property type="match status" value="1"/>
</dbReference>
<dbReference type="GO" id="GO:0008837">
    <property type="term" value="F:diaminopimelate epimerase activity"/>
    <property type="evidence" value="ECO:0007669"/>
    <property type="project" value="UniProtKB-EC"/>
</dbReference>
<dbReference type="RefSeq" id="WP_308986467.1">
    <property type="nucleotide sequence ID" value="NZ_JARXIC010000042.1"/>
</dbReference>
<keyword evidence="3" id="KW-0963">Cytoplasm</keyword>
<sequence length="285" mass="30911">MNYAKYHALGNDYLVLDPKDANELPDKDAIVRICHRNFGLGSDGILYGPLESDKADFGLRIMNPDGSEAEKSGNGLRIFARYLYDTGAVKNEAFSVDTLGGIVTCKIADNAESITVDMGKVSFAMNHIPVDGPEQSDHNFGQPLSFNGKTQTVYVADIGNPHCVVVQDEISAQQAHQDGAKIEVHEAFPNRTNVQFLKVIDRNNIQIEIWERGAGYTLASGSSSSAAAAVAHRIGLCDRDITVHMPGGQIAIHIGDDFAIRMTGPATRVANMQFDEEALSFKVEA</sequence>
<feature type="binding site" evidence="3">
    <location>
        <position position="160"/>
    </location>
    <ligand>
        <name>substrate</name>
    </ligand>
</feature>
<comment type="subcellular location">
    <subcellularLocation>
        <location evidence="3">Cytoplasm</location>
    </subcellularLocation>
</comment>
<gene>
    <name evidence="3 5" type="primary">dapF</name>
    <name evidence="5" type="ORF">QEH59_16425</name>
</gene>
<evidence type="ECO:0000256" key="4">
    <source>
        <dbReference type="NCBIfam" id="TIGR00652"/>
    </source>
</evidence>
<evidence type="ECO:0000256" key="3">
    <source>
        <dbReference type="HAMAP-Rule" id="MF_00197"/>
    </source>
</evidence>
<feature type="site" description="Could be important to modulate the pK values of the two catalytic cysteine residues" evidence="3">
    <location>
        <position position="162"/>
    </location>
</feature>
<feature type="binding site" evidence="3">
    <location>
        <begin position="221"/>
        <end position="222"/>
    </location>
    <ligand>
        <name>substrate</name>
    </ligand>
</feature>
<dbReference type="Proteomes" id="UP001243717">
    <property type="component" value="Unassembled WGS sequence"/>
</dbReference>
<comment type="similarity">
    <text evidence="1 3">Belongs to the diaminopimelate epimerase family.</text>
</comment>
<keyword evidence="6" id="KW-1185">Reference proteome</keyword>
<proteinExistence type="inferred from homology"/>
<keyword evidence="3" id="KW-0028">Amino-acid biosynthesis</keyword>
<comment type="pathway">
    <text evidence="3">Amino-acid biosynthesis; L-lysine biosynthesis via DAP pathway; DL-2,6-diaminopimelate from LL-2,6-diaminopimelate: step 1/1.</text>
</comment>
<feature type="binding site" evidence="3">
    <location>
        <begin position="73"/>
        <end position="74"/>
    </location>
    <ligand>
        <name>substrate</name>
    </ligand>
</feature>
<comment type="caution">
    <text evidence="3">Lacks conserved residue(s) required for the propagation of feature annotation.</text>
</comment>
<keyword evidence="2 3" id="KW-0413">Isomerase</keyword>
<reference evidence="5 6" key="1">
    <citation type="submission" date="2023-04" db="EMBL/GenBank/DDBJ databases">
        <title>A novel bacteria isolated from coastal sediment.</title>
        <authorList>
            <person name="Liu X.-J."/>
            <person name="Du Z.-J."/>
        </authorList>
    </citation>
    <scope>NUCLEOTIDE SEQUENCE [LARGE SCALE GENOMIC DNA]</scope>
    <source>
        <strain evidence="5 6">SDUM461004</strain>
    </source>
</reference>
<comment type="subunit">
    <text evidence="3">Homodimer.</text>
</comment>
<evidence type="ECO:0000313" key="5">
    <source>
        <dbReference type="EMBL" id="MDQ8196023.1"/>
    </source>
</evidence>
<dbReference type="Pfam" id="PF01678">
    <property type="entry name" value="DAP_epimerase"/>
    <property type="match status" value="2"/>
</dbReference>
<comment type="caution">
    <text evidence="5">The sequence shown here is derived from an EMBL/GenBank/DDBJ whole genome shotgun (WGS) entry which is preliminary data.</text>
</comment>
<dbReference type="EMBL" id="JARXIC010000042">
    <property type="protein sequence ID" value="MDQ8196023.1"/>
    <property type="molecule type" value="Genomic_DNA"/>
</dbReference>